<feature type="transmembrane region" description="Helical" evidence="2">
    <location>
        <begin position="533"/>
        <end position="552"/>
    </location>
</feature>
<keyword evidence="3" id="KW-0732">Signal</keyword>
<dbReference type="Proteomes" id="UP000242188">
    <property type="component" value="Unassembled WGS sequence"/>
</dbReference>
<dbReference type="PANTHER" id="PTHR12959">
    <property type="entry name" value="GPI TRANSAMIDASE COMPONENT PIG-T-RELATED"/>
    <property type="match status" value="1"/>
</dbReference>
<keyword evidence="2" id="KW-0812">Transmembrane</keyword>
<reference evidence="4 5" key="1">
    <citation type="journal article" date="2017" name="Nat. Ecol. Evol.">
        <title>Scallop genome provides insights into evolution of bilaterian karyotype and development.</title>
        <authorList>
            <person name="Wang S."/>
            <person name="Zhang J."/>
            <person name="Jiao W."/>
            <person name="Li J."/>
            <person name="Xun X."/>
            <person name="Sun Y."/>
            <person name="Guo X."/>
            <person name="Huan P."/>
            <person name="Dong B."/>
            <person name="Zhang L."/>
            <person name="Hu X."/>
            <person name="Sun X."/>
            <person name="Wang J."/>
            <person name="Zhao C."/>
            <person name="Wang Y."/>
            <person name="Wang D."/>
            <person name="Huang X."/>
            <person name="Wang R."/>
            <person name="Lv J."/>
            <person name="Li Y."/>
            <person name="Zhang Z."/>
            <person name="Liu B."/>
            <person name="Lu W."/>
            <person name="Hui Y."/>
            <person name="Liang J."/>
            <person name="Zhou Z."/>
            <person name="Hou R."/>
            <person name="Li X."/>
            <person name="Liu Y."/>
            <person name="Li H."/>
            <person name="Ning X."/>
            <person name="Lin Y."/>
            <person name="Zhao L."/>
            <person name="Xing Q."/>
            <person name="Dou J."/>
            <person name="Li Y."/>
            <person name="Mao J."/>
            <person name="Guo H."/>
            <person name="Dou H."/>
            <person name="Li T."/>
            <person name="Mu C."/>
            <person name="Jiang W."/>
            <person name="Fu Q."/>
            <person name="Fu X."/>
            <person name="Miao Y."/>
            <person name="Liu J."/>
            <person name="Yu Q."/>
            <person name="Li R."/>
            <person name="Liao H."/>
            <person name="Li X."/>
            <person name="Kong Y."/>
            <person name="Jiang Z."/>
            <person name="Chourrout D."/>
            <person name="Li R."/>
            <person name="Bao Z."/>
        </authorList>
    </citation>
    <scope>NUCLEOTIDE SEQUENCE [LARGE SCALE GENOMIC DNA]</scope>
    <source>
        <strain evidence="4 5">PY_sf001</strain>
    </source>
</reference>
<dbReference type="InterPro" id="IPR007245">
    <property type="entry name" value="PIG-T"/>
</dbReference>
<keyword evidence="5" id="KW-1185">Reference proteome</keyword>
<name>A0A210PFI1_MIZYE</name>
<comment type="caution">
    <text evidence="4">The sequence shown here is derived from an EMBL/GenBank/DDBJ whole genome shotgun (WGS) entry which is preliminary data.</text>
</comment>
<feature type="compositionally biased region" description="Basic and acidic residues" evidence="1">
    <location>
        <begin position="585"/>
        <end position="620"/>
    </location>
</feature>
<keyword evidence="2" id="KW-0472">Membrane</keyword>
<feature type="chain" id="PRO_5012103311" evidence="3">
    <location>
        <begin position="30"/>
        <end position="620"/>
    </location>
</feature>
<dbReference type="STRING" id="6573.A0A210PFI1"/>
<protein>
    <submittedName>
        <fullName evidence="4">GPI transamidase component PIG-T</fullName>
    </submittedName>
</protein>
<evidence type="ECO:0000256" key="1">
    <source>
        <dbReference type="SAM" id="MobiDB-lite"/>
    </source>
</evidence>
<dbReference type="GO" id="GO:0016255">
    <property type="term" value="P:attachment of GPI anchor to protein"/>
    <property type="evidence" value="ECO:0007669"/>
    <property type="project" value="InterPro"/>
</dbReference>
<gene>
    <name evidence="4" type="ORF">KP79_PYT14222</name>
</gene>
<feature type="region of interest" description="Disordered" evidence="1">
    <location>
        <begin position="584"/>
        <end position="620"/>
    </location>
</feature>
<dbReference type="AlphaFoldDB" id="A0A210PFI1"/>
<dbReference type="PANTHER" id="PTHR12959:SF11">
    <property type="entry name" value="GPI TRANSAMIDASE COMPONENT PIG-T"/>
    <property type="match status" value="1"/>
</dbReference>
<feature type="signal peptide" evidence="3">
    <location>
        <begin position="1"/>
        <end position="29"/>
    </location>
</feature>
<proteinExistence type="predicted"/>
<sequence>MVERSRSMPALRKMMWILWLPLLGYIVQAKQNDEFNEELFIKPFGSGHVMFHFQFTTKWNVSIADETAFTHYRLFPKSLGEVMSTYGVQELHLSQTQGLWRYRNWGYPPEDAPPGAELWTWFQSNRNRSDQATRDKLWSNYVNALSGLFCSSLNFMDSKATVSPRWTFRPQGISSEYYSMDSRNLKYSALPREIVCTENLTPWKKLLPCDSKVGLSTLFNAIKLHDSSYQSIGLHVRPICRDTACTLSSVELKQTLTVVFDPTTGKLGQQTWSLSSMFGKPLRSQCPLASRSHVYVDITDKDIPESKFTLRQQPTEVLPIIRGSDRRTYAVFDVGDFLEQDGFLDLMADYEEKAAYRQGSEPSLYAHRFVTGFGLERGGITCQIYNNLHQNLTILYMETIPWYFRIYYNSLSIQNQGEVIKPFKVHFVPGKDRLRPYHLEVVFRLRANSVTRINLAFDRAFLKWTEYPPDANHGFYANAAVITTVLPYAHSYIAVQQNASLFRESFNDISNQFFLRIHTESLLISLPTPDFSMPYNVICLACTVVAIAFGSIHNLTTRIFKTIDPKKSKSIKEKVKAFFSRKKAVKGEENETDEKKSEENDTDTKSDKETCKTVSDEKVS</sequence>
<dbReference type="OrthoDB" id="331263at2759"/>
<evidence type="ECO:0000313" key="4">
    <source>
        <dbReference type="EMBL" id="OWF35206.1"/>
    </source>
</evidence>
<accession>A0A210PFI1</accession>
<evidence type="ECO:0000256" key="3">
    <source>
        <dbReference type="SAM" id="SignalP"/>
    </source>
</evidence>
<dbReference type="Pfam" id="PF04113">
    <property type="entry name" value="Gpi16"/>
    <property type="match status" value="2"/>
</dbReference>
<dbReference type="EMBL" id="NEDP02076737">
    <property type="protein sequence ID" value="OWF35206.1"/>
    <property type="molecule type" value="Genomic_DNA"/>
</dbReference>
<evidence type="ECO:0000256" key="2">
    <source>
        <dbReference type="SAM" id="Phobius"/>
    </source>
</evidence>
<keyword evidence="2" id="KW-1133">Transmembrane helix</keyword>
<dbReference type="GO" id="GO:0042765">
    <property type="term" value="C:GPI-anchor transamidase complex"/>
    <property type="evidence" value="ECO:0007669"/>
    <property type="project" value="InterPro"/>
</dbReference>
<evidence type="ECO:0000313" key="5">
    <source>
        <dbReference type="Proteomes" id="UP000242188"/>
    </source>
</evidence>
<organism evidence="4 5">
    <name type="scientific">Mizuhopecten yessoensis</name>
    <name type="common">Japanese scallop</name>
    <name type="synonym">Patinopecten yessoensis</name>
    <dbReference type="NCBI Taxonomy" id="6573"/>
    <lineage>
        <taxon>Eukaryota</taxon>
        <taxon>Metazoa</taxon>
        <taxon>Spiralia</taxon>
        <taxon>Lophotrochozoa</taxon>
        <taxon>Mollusca</taxon>
        <taxon>Bivalvia</taxon>
        <taxon>Autobranchia</taxon>
        <taxon>Pteriomorphia</taxon>
        <taxon>Pectinida</taxon>
        <taxon>Pectinoidea</taxon>
        <taxon>Pectinidae</taxon>
        <taxon>Mizuhopecten</taxon>
    </lineage>
</organism>